<evidence type="ECO:0000256" key="5">
    <source>
        <dbReference type="RuleBase" id="RU000564"/>
    </source>
</evidence>
<dbReference type="PROSITE" id="PS01143">
    <property type="entry name" value="RIBOSOMAL_L31"/>
    <property type="match status" value="1"/>
</dbReference>
<dbReference type="NCBIfam" id="TIGR00105">
    <property type="entry name" value="L31"/>
    <property type="match status" value="1"/>
</dbReference>
<dbReference type="RefSeq" id="WP_166260394.1">
    <property type="nucleotide sequence ID" value="NZ_JAAMOW010000009.1"/>
</dbReference>
<dbReference type="SUPFAM" id="SSF143800">
    <property type="entry name" value="L28p-like"/>
    <property type="match status" value="1"/>
</dbReference>
<gene>
    <name evidence="6" type="ORF">G7Y85_17545</name>
</gene>
<dbReference type="PANTHER" id="PTHR33280:SF1">
    <property type="entry name" value="LARGE RIBOSOMAL SUBUNIT PROTEIN BL31C"/>
    <property type="match status" value="1"/>
</dbReference>
<dbReference type="InterPro" id="IPR042105">
    <property type="entry name" value="Ribosomal_bL31_sf"/>
</dbReference>
<dbReference type="PANTHER" id="PTHR33280">
    <property type="entry name" value="50S RIBOSOMAL PROTEIN L31, CHLOROPLASTIC"/>
    <property type="match status" value="1"/>
</dbReference>
<dbReference type="GO" id="GO:0005840">
    <property type="term" value="C:ribosome"/>
    <property type="evidence" value="ECO:0007669"/>
    <property type="project" value="UniProtKB-KW"/>
</dbReference>
<evidence type="ECO:0000313" key="6">
    <source>
        <dbReference type="EMBL" id="NGY06583.1"/>
    </source>
</evidence>
<dbReference type="InterPro" id="IPR034704">
    <property type="entry name" value="Ribosomal_bL28/bL31-like_sf"/>
</dbReference>
<name>A0A6M2BWR8_9GAMM</name>
<organism evidence="6 7">
    <name type="scientific">Solimonas terrae</name>
    <dbReference type="NCBI Taxonomy" id="1396819"/>
    <lineage>
        <taxon>Bacteria</taxon>
        <taxon>Pseudomonadati</taxon>
        <taxon>Pseudomonadota</taxon>
        <taxon>Gammaproteobacteria</taxon>
        <taxon>Nevskiales</taxon>
        <taxon>Nevskiaceae</taxon>
        <taxon>Solimonas</taxon>
    </lineage>
</organism>
<dbReference type="Pfam" id="PF01197">
    <property type="entry name" value="Ribosomal_L31"/>
    <property type="match status" value="1"/>
</dbReference>
<proteinExistence type="inferred from homology"/>
<dbReference type="PRINTS" id="PR01249">
    <property type="entry name" value="RIBOSOMALL31"/>
</dbReference>
<reference evidence="6 7" key="1">
    <citation type="journal article" date="2014" name="Int. J. Syst. Evol. Microbiol.">
        <title>Solimonas terrae sp. nov., isolated from soil.</title>
        <authorList>
            <person name="Kim S.J."/>
            <person name="Moon J.Y."/>
            <person name="Weon H.Y."/>
            <person name="Ahn J.H."/>
            <person name="Chen W.M."/>
            <person name="Kwon S.W."/>
        </authorList>
    </citation>
    <scope>NUCLEOTIDE SEQUENCE [LARGE SCALE GENOMIC DNA]</scope>
    <source>
        <strain evidence="6 7">KIS83-12</strain>
    </source>
</reference>
<dbReference type="EMBL" id="JAAMOW010000009">
    <property type="protein sequence ID" value="NGY06583.1"/>
    <property type="molecule type" value="Genomic_DNA"/>
</dbReference>
<protein>
    <recommendedName>
        <fullName evidence="5">50S ribosomal protein L31</fullName>
    </recommendedName>
</protein>
<dbReference type="NCBIfam" id="NF002462">
    <property type="entry name" value="PRK01678.1"/>
    <property type="match status" value="1"/>
</dbReference>
<keyword evidence="3 5" id="KW-0689">Ribosomal protein</keyword>
<sequence length="81" mass="8983">MRDGIHPEYRPVAFKDGSADHVFIIRSTVKTKDKLTVDGVEYPAVLLDTSSLSHPFYTGKQKVIDTGGRVGKFNARYGAKK</sequence>
<keyword evidence="7" id="KW-1185">Reference proteome</keyword>
<accession>A0A6M2BWR8</accession>
<evidence type="ECO:0000256" key="2">
    <source>
        <dbReference type="ARBA" id="ARBA00011838"/>
    </source>
</evidence>
<dbReference type="GO" id="GO:0003735">
    <property type="term" value="F:structural constituent of ribosome"/>
    <property type="evidence" value="ECO:0007669"/>
    <property type="project" value="InterPro"/>
</dbReference>
<dbReference type="GO" id="GO:0006412">
    <property type="term" value="P:translation"/>
    <property type="evidence" value="ECO:0007669"/>
    <property type="project" value="InterPro"/>
</dbReference>
<dbReference type="Gene3D" id="4.10.830.30">
    <property type="entry name" value="Ribosomal protein L31"/>
    <property type="match status" value="1"/>
</dbReference>
<comment type="subunit">
    <text evidence="2">Part of the 50S ribosomal subunit.</text>
</comment>
<evidence type="ECO:0000256" key="3">
    <source>
        <dbReference type="ARBA" id="ARBA00022980"/>
    </source>
</evidence>
<dbReference type="InterPro" id="IPR027493">
    <property type="entry name" value="Ribosomal_bL31_B"/>
</dbReference>
<evidence type="ECO:0000313" key="7">
    <source>
        <dbReference type="Proteomes" id="UP000472676"/>
    </source>
</evidence>
<evidence type="ECO:0000256" key="4">
    <source>
        <dbReference type="ARBA" id="ARBA00023274"/>
    </source>
</evidence>
<dbReference type="Proteomes" id="UP000472676">
    <property type="component" value="Unassembled WGS sequence"/>
</dbReference>
<dbReference type="GO" id="GO:1990904">
    <property type="term" value="C:ribonucleoprotein complex"/>
    <property type="evidence" value="ECO:0007669"/>
    <property type="project" value="UniProtKB-KW"/>
</dbReference>
<comment type="caution">
    <text evidence="6">The sequence shown here is derived from an EMBL/GenBank/DDBJ whole genome shotgun (WGS) entry which is preliminary data.</text>
</comment>
<dbReference type="AlphaFoldDB" id="A0A6M2BWR8"/>
<dbReference type="InterPro" id="IPR002150">
    <property type="entry name" value="Ribosomal_bL31"/>
</dbReference>
<keyword evidence="4 5" id="KW-0687">Ribonucleoprotein</keyword>
<comment type="similarity">
    <text evidence="1">Belongs to the bacterial ribosomal protein bL31 family. Type B subfamily.</text>
</comment>
<evidence type="ECO:0000256" key="1">
    <source>
        <dbReference type="ARBA" id="ARBA00008196"/>
    </source>
</evidence>